<sequence length="189" mass="21195">MTTSTRNAAAAIRRLTIEYKQLTTDPNTLFPAVGPISEDNYLEWEALLPGPDDTPFEGGVFNARLSFPPTYPLEPPTMRFDPPIFHPNGTSMHLTRQCTPMASYALAFCTPPATTRTVRHMVLTAVYESSAERWSPVQSIEKILLSVLSMLSEPNIESGANIDASKMYRDDRAKYEETIRQQVREQLGL</sequence>
<dbReference type="EC" id="2.3.2.23" evidence="3"/>
<accession>A0AAJ5YYX2</accession>
<keyword evidence="4" id="KW-1185">Reference proteome</keyword>
<dbReference type="InterPro" id="IPR000608">
    <property type="entry name" value="UBC"/>
</dbReference>
<dbReference type="SMART" id="SM00212">
    <property type="entry name" value="UBCc"/>
    <property type="match status" value="1"/>
</dbReference>
<dbReference type="GO" id="GO:0061631">
    <property type="term" value="F:ubiquitin conjugating enzyme activity"/>
    <property type="evidence" value="ECO:0007669"/>
    <property type="project" value="UniProtKB-EC"/>
</dbReference>
<dbReference type="Pfam" id="PF00179">
    <property type="entry name" value="UQ_con"/>
    <property type="match status" value="1"/>
</dbReference>
<dbReference type="Gene3D" id="3.10.110.10">
    <property type="entry name" value="Ubiquitin Conjugating Enzyme"/>
    <property type="match status" value="1"/>
</dbReference>
<gene>
    <name evidence="3" type="primary">ubc7</name>
    <name evidence="3" type="ORF">MARU1_000994</name>
</gene>
<dbReference type="PROSITE" id="PS50127">
    <property type="entry name" value="UBC_2"/>
    <property type="match status" value="1"/>
</dbReference>
<evidence type="ECO:0000256" key="1">
    <source>
        <dbReference type="ARBA" id="ARBA00022786"/>
    </source>
</evidence>
<dbReference type="AlphaFoldDB" id="A0AAJ5YYX2"/>
<keyword evidence="3" id="KW-0012">Acyltransferase</keyword>
<dbReference type="InterPro" id="IPR016135">
    <property type="entry name" value="UBQ-conjugating_enzyme/RWD"/>
</dbReference>
<proteinExistence type="predicted"/>
<organism evidence="3 4">
    <name type="scientific">Malassezia arunalokei</name>
    <dbReference type="NCBI Taxonomy" id="1514897"/>
    <lineage>
        <taxon>Eukaryota</taxon>
        <taxon>Fungi</taxon>
        <taxon>Dikarya</taxon>
        <taxon>Basidiomycota</taxon>
        <taxon>Ustilaginomycotina</taxon>
        <taxon>Malasseziomycetes</taxon>
        <taxon>Malasseziales</taxon>
        <taxon>Malasseziaceae</taxon>
        <taxon>Malassezia</taxon>
    </lineage>
</organism>
<keyword evidence="1" id="KW-0833">Ubl conjugation pathway</keyword>
<dbReference type="PANTHER" id="PTHR24067">
    <property type="entry name" value="UBIQUITIN-CONJUGATING ENZYME E2"/>
    <property type="match status" value="1"/>
</dbReference>
<dbReference type="EMBL" id="CP119917">
    <property type="protein sequence ID" value="WFD14983.1"/>
    <property type="molecule type" value="Genomic_DNA"/>
</dbReference>
<dbReference type="InterPro" id="IPR050113">
    <property type="entry name" value="Ub_conjugating_enzyme"/>
</dbReference>
<name>A0AAJ5YYX2_9BASI</name>
<reference evidence="3 4" key="1">
    <citation type="submission" date="2023-03" db="EMBL/GenBank/DDBJ databases">
        <title>Mating type loci evolution in Malassezia.</title>
        <authorList>
            <person name="Coelho M.A."/>
        </authorList>
    </citation>
    <scope>NUCLEOTIDE SEQUENCE [LARGE SCALE GENOMIC DNA]</scope>
    <source>
        <strain evidence="3 4">CBS 13387</strain>
    </source>
</reference>
<protein>
    <submittedName>
        <fullName evidence="3">E2 ubiquitin-conjugating enzyme</fullName>
        <ecNumber evidence="3">2.3.2.23</ecNumber>
    </submittedName>
</protein>
<feature type="domain" description="UBC core" evidence="2">
    <location>
        <begin position="10"/>
        <end position="188"/>
    </location>
</feature>
<evidence type="ECO:0000259" key="2">
    <source>
        <dbReference type="PROSITE" id="PS50127"/>
    </source>
</evidence>
<keyword evidence="3" id="KW-0808">Transferase</keyword>
<dbReference type="Proteomes" id="UP001217582">
    <property type="component" value="Chromosome 2"/>
</dbReference>
<dbReference type="SUPFAM" id="SSF54495">
    <property type="entry name" value="UBC-like"/>
    <property type="match status" value="1"/>
</dbReference>
<evidence type="ECO:0000313" key="3">
    <source>
        <dbReference type="EMBL" id="WFD14983.1"/>
    </source>
</evidence>
<evidence type="ECO:0000313" key="4">
    <source>
        <dbReference type="Proteomes" id="UP001217582"/>
    </source>
</evidence>